<feature type="domain" description="C3H1-type" evidence="4">
    <location>
        <begin position="548"/>
        <end position="574"/>
    </location>
</feature>
<feature type="region of interest" description="Disordered" evidence="3">
    <location>
        <begin position="2052"/>
        <end position="2074"/>
    </location>
</feature>
<dbReference type="GO" id="GO:0006310">
    <property type="term" value="P:DNA recombination"/>
    <property type="evidence" value="ECO:0007669"/>
    <property type="project" value="UniProtKB-KW"/>
</dbReference>
<feature type="compositionally biased region" description="Low complexity" evidence="3">
    <location>
        <begin position="526"/>
        <end position="537"/>
    </location>
</feature>
<evidence type="ECO:0000256" key="1">
    <source>
        <dbReference type="ARBA" id="ARBA00023172"/>
    </source>
</evidence>
<feature type="zinc finger region" description="C3H1-type" evidence="2">
    <location>
        <begin position="548"/>
        <end position="574"/>
    </location>
</feature>
<keyword evidence="7" id="KW-1185">Reference proteome</keyword>
<evidence type="ECO:0000313" key="6">
    <source>
        <dbReference type="EMBL" id="CAL4777401.1"/>
    </source>
</evidence>
<dbReference type="PANTHER" id="PTHR33050">
    <property type="entry name" value="REVERSE TRANSCRIPTASE DOMAIN-CONTAINING PROTEIN"/>
    <property type="match status" value="1"/>
</dbReference>
<dbReference type="InterPro" id="IPR013762">
    <property type="entry name" value="Integrase-like_cat_sf"/>
</dbReference>
<dbReference type="InterPro" id="IPR043502">
    <property type="entry name" value="DNA/RNA_pol_sf"/>
</dbReference>
<dbReference type="PROSITE" id="PS50103">
    <property type="entry name" value="ZF_C3H1"/>
    <property type="match status" value="1"/>
</dbReference>
<feature type="compositionally biased region" description="Basic and acidic residues" evidence="3">
    <location>
        <begin position="616"/>
        <end position="630"/>
    </location>
</feature>
<dbReference type="Proteomes" id="UP001152797">
    <property type="component" value="Unassembled WGS sequence"/>
</dbReference>
<dbReference type="InterPro" id="IPR011010">
    <property type="entry name" value="DNA_brk_join_enz"/>
</dbReference>
<feature type="region of interest" description="Disordered" evidence="3">
    <location>
        <begin position="109"/>
        <end position="155"/>
    </location>
</feature>
<sequence>MKSTLLSWGSQLMAEGQVSSEERLLQGHHRQSASRSLRLYSRDDVHGQLAYHKKLIDSIRRGKRFVTPQHRGGQLPVVEPAVQIEFFRKTSMSRQWLCFDFNKPVEVPESPQLPAAHDEQSSSESSDTSSSSDSSDSEVSKEVSARAAKRPKMVIPTDEPDEVMVASVSYVQHAMIGTTKDWFPYFQGRHYQAACGARLDPDRARFAQSADPSLHLCQRPACVKAWKAMLVCSRHVSVTLPYFFSLTLDHVSMAEPLETVLADAGVEAALASGIMADGWTLRTFREIAATAADFTDALFAELCPHNDHLTLLQKASIRSAWRSAQQPETLQGSSTDGSVQVAHSGSVADGSWSEVFPPKLNNETVTSLKKQFLQNYPSEVLTSDTQPSSRLLALAYQLTQKKDFKWLPWKFRMSMSRSEDMAMSRASKAPRLENLQLHQLLIDEDSGLRAPNMLEAQQADKTIWYHISELCESATWSLDDALLEFTQNRGDLATLLQPRPRFQKISQAPANTPSKGNKGPKGGSKGAKSSKGGSKPGVRWLSEIGRGSQKKTLCMRFQSGKCSNKDCRYEHACGYPKPDGTACGASHAAEYQEVSPAILAPLPTVSDMETDPNIQTEHRPDPQPEQPDCVKDEHGVYLSRRSAAYPKALAEPDKEDLAAPDLSIHLTNWKSAEDHPDVTQQLVEEEISKGWLICFDGSVEDAKQRWPHGVAIGKLGVAEHQQLPSAKEVQRCYPLREHSEELGALGIIRLQHAKRDKLLKLIAELLQRPKTSKKQIEKFVGLLLWVTQIFPIMRAFIHHLYADLYKTLVPMETAAKLEASYDPLPPDLKASERIRLSASCVHSYASKHPAVDLADVEILEPPGKKIRFSLEERFEKLMDRTQEGFDLTRGALEKVQLHLDLSKKVSQDLSQLAREVHCEKIGAKYQLAQLQQVLSSFQNLEWQVGGTKSEANTSLKGISNKILGAQTACKEGLKALHGEMREGNERVVQAITDGFNKLTAAMVANAPPVKEASAPAYPPVPPPTMPPGTPPAGSSVTSTYGLPGYASSYGLPTPNLPTPNAPMINTPQTPARVPPTSMGSMANIPTAPAVATAARNEPQPPMVLLVADESGAQRRVAVSPTRHLSSNNLTQSRLRVTCFAFAVEISDCYRDLAELTQVTWTESQEAKLDTAMKRWYDIVLRFPLGIGIKDQLSLLADVPDQLRVLRDVFATKAPLTLIKRANSLQRYINFLDSQGMLFPGDEDALYRHFCLERESGSPSSRLQSVVEALRFTEHVLGVSQLSAELLSKRVLGASKFQSNGPRRQASPFTVNELKILHSVLVSEDEDIWDRTMAGATLCAVYSRSRWSDLQHSEAMLSDPDHWDPCFIEFTVKEHKTKRANAWVEGFLPAVAVAHGVTSDNWGRTWLVVRDCIGGEISAGFPVMPAPGGDHQPTKRPITSDEMGKWVRMLLERHGADLTSRKITSHSCKSTLLSYMAKFGCDITTREILGGHVSHLKSVLTYSRDGLAGPLRELEKVLLSIRQNKFCPDASRSGRFNDACKVEDPEIAGQVASDGAAGVISVADRPNEALAVDSDSSDEGDSDTDSSSDEEASNLGRAARLVKCPTAPVGTTLIQHEKSKMLHLLAEGYQKIFMCGRQRGNAHKPPVHVRKRCEQLQAGLADKAEAQSLTTFSTFAFSVGSPQNQVTDAEITKLAESIYGTPSLGDVATVRRLHFESCTYLLNDMKTNALNTDSSEPLKKLPFVEKQTRLEAQKKRITGLLHKPDQQPAHSLIDLAFHIVETGALTYIGPSKCHSREMEIQAESKQKSKQIITLEQGSLKSATTSSMSDVDTSTELRLFFALQRRHLAFEIVHLLSWQPCQVWLDKLMGSLIQEPLHAASSLGLTQILKADREIFTLMASEYSGSLIADKGKAPPLDDIFTRLMHDPRVNVHLIAMPRVHQPAQNPQLKGTKRENEQTAGGPKGQPPKKPRFNDREPAKIPEELKGLKLRLSKACRKLGLRALPIDKDPKRAESCAVANYDLSDPQQYSTLVEVLHAERESIIHAHCAPSCGTASRARGRKVPGMPLHLQPQPLRSDDYPDGLPNLSEKEQARVDSANASYKATADILSLLIGWNVSVSIENPAKSLFWKTSWIQKLLQRFHDGHDTFLDHCLHGGARDKASRFWSYNPWRPSENMLESLALKCDGSHTHKSWKPSIVDGVVSFPTKEEAAYPTTLCERLASIFLYWARVRNLEGPKDLVEQTTADLDAGKRQLFTGQPRTKTILQPVSEFGHFVAVAIPINCDDLHAIIASLQKGSKPTSRTVQRGWSRDVFKANNHGKVIVHKDLKHGQDYEVVMVGVPRTPTEFLEAARLVGHPRGHLVRTSMDVDQAIKANLEWPQHQLLAHRATVFKGWLKKAAELRSEESALHDKLPQHLKQILCRKKLLLWKHILVSLGYGDAKIVDDIIEGFSLTGWAPATGVFDKHVRAASMTVQQLEGIALGLNSAVVGALMKGPWTPLDADALEETISEVDKGWLAECKDVDMKGQFIAKRFPIQQKSKMRLIDDFSVCGVNSTVGLPEKLRVESVDQVVAILLAMMRSGQGTMRLPWVGRTFDLKAAYKQFGVSEEDSKRLKIALKAGPDAVRFFDVLALPFGATGSVVAFLRVAASLAFIGTNGLHICWSSFFDDFTAVSPMSLSDNTQIYALFRLLGIDFASEGDKAPPFNQVFKSLGLQFDLNRVDEGYFTLGHTDSRRRELLEQIETMIEGRDTLVSAKELERLHGRLVWFNAFVFGRTLKAAVSVISKFSRSSSNMVKVHGTLRDALVILRAELAKDEPVLVHEAISKTWMVFTDGAYEPDGTVKASIGGVLVDENGLVVECFGLEIDDSLREEFLAKSQHPIYELEIFPVLVALRTWKKQLSNSQVVFYLDNDAARSALIRADGSTELSQVLIAEFVKLEKDTGILPWFARVPSASNPADDASRLVFNTPWLLGVPKPSIVLPARLSQWGMS</sequence>
<accession>A0A9P1CE37</accession>
<keyword evidence="2" id="KW-0863">Zinc-finger</keyword>
<reference evidence="6 7" key="2">
    <citation type="submission" date="2024-05" db="EMBL/GenBank/DDBJ databases">
        <authorList>
            <person name="Chen Y."/>
            <person name="Shah S."/>
            <person name="Dougan E. K."/>
            <person name="Thang M."/>
            <person name="Chan C."/>
        </authorList>
    </citation>
    <scope>NUCLEOTIDE SEQUENCE [LARGE SCALE GENOMIC DNA]</scope>
</reference>
<evidence type="ECO:0000313" key="7">
    <source>
        <dbReference type="Proteomes" id="UP001152797"/>
    </source>
</evidence>
<feature type="region of interest" description="Disordered" evidence="3">
    <location>
        <begin position="604"/>
        <end position="630"/>
    </location>
</feature>
<keyword evidence="1" id="KW-0233">DNA recombination</keyword>
<evidence type="ECO:0000256" key="2">
    <source>
        <dbReference type="PROSITE-ProRule" id="PRU00723"/>
    </source>
</evidence>
<feature type="region of interest" description="Disordered" evidence="3">
    <location>
        <begin position="496"/>
        <end position="542"/>
    </location>
</feature>
<keyword evidence="2" id="KW-0862">Zinc</keyword>
<evidence type="ECO:0000313" key="5">
    <source>
        <dbReference type="EMBL" id="CAI3990089.1"/>
    </source>
</evidence>
<keyword evidence="2" id="KW-0479">Metal-binding</keyword>
<feature type="region of interest" description="Disordered" evidence="3">
    <location>
        <begin position="1939"/>
        <end position="1978"/>
    </location>
</feature>
<comment type="caution">
    <text evidence="5">The sequence shown here is derived from an EMBL/GenBank/DDBJ whole genome shotgun (WGS) entry which is preliminary data.</text>
</comment>
<keyword evidence="6" id="KW-0406">Ion transport</keyword>
<dbReference type="SUPFAM" id="SSF56672">
    <property type="entry name" value="DNA/RNA polymerases"/>
    <property type="match status" value="1"/>
</dbReference>
<dbReference type="GO" id="GO:0034220">
    <property type="term" value="P:monoatomic ion transmembrane transport"/>
    <property type="evidence" value="ECO:0007669"/>
    <property type="project" value="UniProtKB-KW"/>
</dbReference>
<dbReference type="GO" id="GO:0003677">
    <property type="term" value="F:DNA binding"/>
    <property type="evidence" value="ECO:0007669"/>
    <property type="project" value="InterPro"/>
</dbReference>
<feature type="compositionally biased region" description="Acidic residues" evidence="3">
    <location>
        <begin position="1574"/>
        <end position="1591"/>
    </location>
</feature>
<keyword evidence="6" id="KW-0813">Transport</keyword>
<name>A0A9P1CE37_9DINO</name>
<organism evidence="5">
    <name type="scientific">Cladocopium goreaui</name>
    <dbReference type="NCBI Taxonomy" id="2562237"/>
    <lineage>
        <taxon>Eukaryota</taxon>
        <taxon>Sar</taxon>
        <taxon>Alveolata</taxon>
        <taxon>Dinophyceae</taxon>
        <taxon>Suessiales</taxon>
        <taxon>Symbiodiniaceae</taxon>
        <taxon>Cladocopium</taxon>
    </lineage>
</organism>
<feature type="region of interest" description="Disordered" evidence="3">
    <location>
        <begin position="1569"/>
        <end position="1596"/>
    </location>
</feature>
<evidence type="ECO:0000259" key="4">
    <source>
        <dbReference type="PROSITE" id="PS50103"/>
    </source>
</evidence>
<dbReference type="EMBL" id="CAMXCT010001439">
    <property type="protein sequence ID" value="CAI3990089.1"/>
    <property type="molecule type" value="Genomic_DNA"/>
</dbReference>
<evidence type="ECO:0000256" key="3">
    <source>
        <dbReference type="SAM" id="MobiDB-lite"/>
    </source>
</evidence>
<dbReference type="EMBL" id="CAMXCT030001439">
    <property type="protein sequence ID" value="CAL4777401.1"/>
    <property type="molecule type" value="Genomic_DNA"/>
</dbReference>
<proteinExistence type="predicted"/>
<keyword evidence="6" id="KW-0407">Ion channel</keyword>
<protein>
    <submittedName>
        <fullName evidence="6">Sodium channel protein 60E</fullName>
    </submittedName>
</protein>
<dbReference type="SUPFAM" id="SSF56349">
    <property type="entry name" value="DNA breaking-rejoining enzymes"/>
    <property type="match status" value="1"/>
</dbReference>
<dbReference type="PANTHER" id="PTHR33050:SF7">
    <property type="entry name" value="RIBONUCLEASE H"/>
    <property type="match status" value="1"/>
</dbReference>
<dbReference type="Gene3D" id="1.10.443.10">
    <property type="entry name" value="Intergrase catalytic core"/>
    <property type="match status" value="1"/>
</dbReference>
<dbReference type="GO" id="GO:0015074">
    <property type="term" value="P:DNA integration"/>
    <property type="evidence" value="ECO:0007669"/>
    <property type="project" value="InterPro"/>
</dbReference>
<dbReference type="EMBL" id="CAMXCT020001439">
    <property type="protein sequence ID" value="CAL1143464.1"/>
    <property type="molecule type" value="Genomic_DNA"/>
</dbReference>
<feature type="compositionally biased region" description="Low complexity" evidence="3">
    <location>
        <begin position="122"/>
        <end position="134"/>
    </location>
</feature>
<reference evidence="5" key="1">
    <citation type="submission" date="2022-10" db="EMBL/GenBank/DDBJ databases">
        <authorList>
            <person name="Chen Y."/>
            <person name="Dougan E. K."/>
            <person name="Chan C."/>
            <person name="Rhodes N."/>
            <person name="Thang M."/>
        </authorList>
    </citation>
    <scope>NUCLEOTIDE SEQUENCE</scope>
</reference>
<dbReference type="InterPro" id="IPR052055">
    <property type="entry name" value="Hepadnavirus_pol/RT"/>
</dbReference>
<dbReference type="OrthoDB" id="410733at2759"/>
<dbReference type="GO" id="GO:0008270">
    <property type="term" value="F:zinc ion binding"/>
    <property type="evidence" value="ECO:0007669"/>
    <property type="project" value="UniProtKB-KW"/>
</dbReference>
<dbReference type="InterPro" id="IPR000571">
    <property type="entry name" value="Znf_CCCH"/>
</dbReference>
<gene>
    <name evidence="5" type="ORF">C1SCF055_LOCUS17109</name>
</gene>